<organism evidence="1 2">
    <name type="scientific">Acacia crassicarpa</name>
    <name type="common">northern wattle</name>
    <dbReference type="NCBI Taxonomy" id="499986"/>
    <lineage>
        <taxon>Eukaryota</taxon>
        <taxon>Viridiplantae</taxon>
        <taxon>Streptophyta</taxon>
        <taxon>Embryophyta</taxon>
        <taxon>Tracheophyta</taxon>
        <taxon>Spermatophyta</taxon>
        <taxon>Magnoliopsida</taxon>
        <taxon>eudicotyledons</taxon>
        <taxon>Gunneridae</taxon>
        <taxon>Pentapetalae</taxon>
        <taxon>rosids</taxon>
        <taxon>fabids</taxon>
        <taxon>Fabales</taxon>
        <taxon>Fabaceae</taxon>
        <taxon>Caesalpinioideae</taxon>
        <taxon>mimosoid clade</taxon>
        <taxon>Acacieae</taxon>
        <taxon>Acacia</taxon>
    </lineage>
</organism>
<name>A0AAE1MDP4_9FABA</name>
<keyword evidence="2" id="KW-1185">Reference proteome</keyword>
<dbReference type="AlphaFoldDB" id="A0AAE1MDP4"/>
<protein>
    <recommendedName>
        <fullName evidence="3">Cystic fibrosis transmembrane conductance regulator</fullName>
    </recommendedName>
</protein>
<reference evidence="1" key="1">
    <citation type="submission" date="2023-10" db="EMBL/GenBank/DDBJ databases">
        <title>Chromosome-level genome of the transformable northern wattle, Acacia crassicarpa.</title>
        <authorList>
            <person name="Massaro I."/>
            <person name="Sinha N.R."/>
            <person name="Poethig S."/>
            <person name="Leichty A.R."/>
        </authorList>
    </citation>
    <scope>NUCLEOTIDE SEQUENCE</scope>
    <source>
        <strain evidence="1">Acra3RX</strain>
        <tissue evidence="1">Leaf</tissue>
    </source>
</reference>
<gene>
    <name evidence="1" type="ORF">QN277_004492</name>
</gene>
<dbReference type="Proteomes" id="UP001293593">
    <property type="component" value="Unassembled WGS sequence"/>
</dbReference>
<dbReference type="EMBL" id="JAWXYG010000010">
    <property type="protein sequence ID" value="KAK4261505.1"/>
    <property type="molecule type" value="Genomic_DNA"/>
</dbReference>
<comment type="caution">
    <text evidence="1">The sequence shown here is derived from an EMBL/GenBank/DDBJ whole genome shotgun (WGS) entry which is preliminary data.</text>
</comment>
<dbReference type="PANTHER" id="PTHR34196">
    <property type="entry name" value="OS02G0697700 PROTEIN"/>
    <property type="match status" value="1"/>
</dbReference>
<sequence length="155" mass="17090">MVGIFSRFSIGKSIHRRTQSALDQREMLPPISEVAISTDSVTAVSHGIGVAVEFKPVEHPIEPLDNDRPIQCPLPEPSILHDGRIWKERASATSMRMRADLPVMKEGVTLESDIAGTKLRTSQRTSQPKRTILPSMSAPEHDILKLLEECNASGI</sequence>
<accession>A0AAE1MDP4</accession>
<evidence type="ECO:0008006" key="3">
    <source>
        <dbReference type="Google" id="ProtNLM"/>
    </source>
</evidence>
<evidence type="ECO:0000313" key="2">
    <source>
        <dbReference type="Proteomes" id="UP001293593"/>
    </source>
</evidence>
<evidence type="ECO:0000313" key="1">
    <source>
        <dbReference type="EMBL" id="KAK4261505.1"/>
    </source>
</evidence>
<proteinExistence type="predicted"/>
<dbReference type="PANTHER" id="PTHR34196:SF2">
    <property type="entry name" value="OS02G0697700 PROTEIN"/>
    <property type="match status" value="1"/>
</dbReference>